<evidence type="ECO:0000313" key="3">
    <source>
        <dbReference type="Proteomes" id="UP000001072"/>
    </source>
</evidence>
<dbReference type="AlphaFoldDB" id="F4R498"/>
<protein>
    <submittedName>
        <fullName evidence="2">Uncharacterized protein</fullName>
    </submittedName>
</protein>
<dbReference type="HOGENOM" id="CLU_760921_0_0_1"/>
<feature type="region of interest" description="Disordered" evidence="1">
    <location>
        <begin position="23"/>
        <end position="48"/>
    </location>
</feature>
<dbReference type="VEuPathDB" id="FungiDB:MELLADRAFT_101296"/>
<dbReference type="Proteomes" id="UP000001072">
    <property type="component" value="Unassembled WGS sequence"/>
</dbReference>
<name>F4R498_MELLP</name>
<dbReference type="InParanoid" id="F4R498"/>
<dbReference type="EMBL" id="GL883090">
    <property type="protein sequence ID" value="EGG13036.1"/>
    <property type="molecule type" value="Genomic_DNA"/>
</dbReference>
<feature type="compositionally biased region" description="Polar residues" evidence="1">
    <location>
        <begin position="60"/>
        <end position="73"/>
    </location>
</feature>
<evidence type="ECO:0000256" key="1">
    <source>
        <dbReference type="SAM" id="MobiDB-lite"/>
    </source>
</evidence>
<dbReference type="RefSeq" id="XP_007403974.1">
    <property type="nucleotide sequence ID" value="XM_007403912.1"/>
</dbReference>
<dbReference type="GeneID" id="18921329"/>
<gene>
    <name evidence="2" type="ORF">MELLADRAFT_101296</name>
</gene>
<dbReference type="KEGG" id="mlr:MELLADRAFT_101296"/>
<feature type="region of interest" description="Disordered" evidence="1">
    <location>
        <begin position="163"/>
        <end position="192"/>
    </location>
</feature>
<evidence type="ECO:0000313" key="2">
    <source>
        <dbReference type="EMBL" id="EGG13036.1"/>
    </source>
</evidence>
<reference evidence="3" key="1">
    <citation type="journal article" date="2011" name="Proc. Natl. Acad. Sci. U.S.A.">
        <title>Obligate biotrophy features unraveled by the genomic analysis of rust fungi.</title>
        <authorList>
            <person name="Duplessis S."/>
            <person name="Cuomo C.A."/>
            <person name="Lin Y.-C."/>
            <person name="Aerts A."/>
            <person name="Tisserant E."/>
            <person name="Veneault-Fourrey C."/>
            <person name="Joly D.L."/>
            <person name="Hacquard S."/>
            <person name="Amselem J."/>
            <person name="Cantarel B.L."/>
            <person name="Chiu R."/>
            <person name="Coutinho P.M."/>
            <person name="Feau N."/>
            <person name="Field M."/>
            <person name="Frey P."/>
            <person name="Gelhaye E."/>
            <person name="Goldberg J."/>
            <person name="Grabherr M.G."/>
            <person name="Kodira C.D."/>
            <person name="Kohler A."/>
            <person name="Kuees U."/>
            <person name="Lindquist E.A."/>
            <person name="Lucas S.M."/>
            <person name="Mago R."/>
            <person name="Mauceli E."/>
            <person name="Morin E."/>
            <person name="Murat C."/>
            <person name="Pangilinan J.L."/>
            <person name="Park R."/>
            <person name="Pearson M."/>
            <person name="Quesneville H."/>
            <person name="Rouhier N."/>
            <person name="Sakthikumar S."/>
            <person name="Salamov A.A."/>
            <person name="Schmutz J."/>
            <person name="Selles B."/>
            <person name="Shapiro H."/>
            <person name="Tanguay P."/>
            <person name="Tuskan G.A."/>
            <person name="Henrissat B."/>
            <person name="Van de Peer Y."/>
            <person name="Rouze P."/>
            <person name="Ellis J.G."/>
            <person name="Dodds P.N."/>
            <person name="Schein J.E."/>
            <person name="Zhong S."/>
            <person name="Hamelin R.C."/>
            <person name="Grigoriev I.V."/>
            <person name="Szabo L.J."/>
            <person name="Martin F."/>
        </authorList>
    </citation>
    <scope>NUCLEOTIDE SEQUENCE [LARGE SCALE GENOMIC DNA]</scope>
    <source>
        <strain evidence="3">98AG31 / pathotype 3-4-7</strain>
    </source>
</reference>
<feature type="region of interest" description="Disordered" evidence="1">
    <location>
        <begin position="60"/>
        <end position="84"/>
    </location>
</feature>
<organism evidence="3">
    <name type="scientific">Melampsora larici-populina (strain 98AG31 / pathotype 3-4-7)</name>
    <name type="common">Poplar leaf rust fungus</name>
    <dbReference type="NCBI Taxonomy" id="747676"/>
    <lineage>
        <taxon>Eukaryota</taxon>
        <taxon>Fungi</taxon>
        <taxon>Dikarya</taxon>
        <taxon>Basidiomycota</taxon>
        <taxon>Pucciniomycotina</taxon>
        <taxon>Pucciniomycetes</taxon>
        <taxon>Pucciniales</taxon>
        <taxon>Melampsoraceae</taxon>
        <taxon>Melampsora</taxon>
    </lineage>
</organism>
<accession>F4R498</accession>
<sequence length="364" mass="40123">MSPSSSTNEKVSIRTFGLSSPFAYPAESGSSIGRKVSAQKKNHDGRYLDGSCAPVSKLAQDSNSLQSPFSSPVSKRARGSSRHLAELSPERTTVYSTPVRYHLPTRMRVIPKPEISCFESDDEDNDNHLSVKKALKMASDALAWCTRRQANSLVTPKSFQHDNNKMREHQGAGDTDPKIRKHSADGKWRMGSDPRTLAHKVQWSGSTLNSVTEACTAPVPMCRETTGPNASKRLAPAMHSDLAGTEVKMGESTSQWIGWYGSNPLKSQMSHASIVGCPPFGLLVHEHAMYLSICWVDTTSTQLYRIYMITACRATHRHGPNPSTEFASKHEYGNTNGLDHLNQTIYPAFRAHEHEANGPLQCDL</sequence>
<keyword evidence="3" id="KW-1185">Reference proteome</keyword>
<proteinExistence type="predicted"/>